<name>A0ABT1B2C4_9FLAO</name>
<dbReference type="Gene3D" id="3.20.20.140">
    <property type="entry name" value="Metal-dependent hydrolases"/>
    <property type="match status" value="1"/>
</dbReference>
<keyword evidence="1" id="KW-0732">Signal</keyword>
<dbReference type="InterPro" id="IPR011059">
    <property type="entry name" value="Metal-dep_hydrolase_composite"/>
</dbReference>
<dbReference type="InterPro" id="IPR013108">
    <property type="entry name" value="Amidohydro_3"/>
</dbReference>
<organism evidence="3 4">
    <name type="scientific">Robiginitalea marina</name>
    <dbReference type="NCBI Taxonomy" id="2954105"/>
    <lineage>
        <taxon>Bacteria</taxon>
        <taxon>Pseudomonadati</taxon>
        <taxon>Bacteroidota</taxon>
        <taxon>Flavobacteriia</taxon>
        <taxon>Flavobacteriales</taxon>
        <taxon>Flavobacteriaceae</taxon>
        <taxon>Robiginitalea</taxon>
    </lineage>
</organism>
<evidence type="ECO:0000313" key="4">
    <source>
        <dbReference type="Proteomes" id="UP001206312"/>
    </source>
</evidence>
<dbReference type="CDD" id="cd01300">
    <property type="entry name" value="YtcJ_like"/>
    <property type="match status" value="1"/>
</dbReference>
<dbReference type="InterPro" id="IPR032466">
    <property type="entry name" value="Metal_Hydrolase"/>
</dbReference>
<dbReference type="PANTHER" id="PTHR22642">
    <property type="entry name" value="IMIDAZOLONEPROPIONASE"/>
    <property type="match status" value="1"/>
</dbReference>
<dbReference type="Gene3D" id="3.10.310.70">
    <property type="match status" value="1"/>
</dbReference>
<reference evidence="3 4" key="1">
    <citation type="submission" date="2022-06" db="EMBL/GenBank/DDBJ databases">
        <authorList>
            <person name="Xuan X."/>
        </authorList>
    </citation>
    <scope>NUCLEOTIDE SEQUENCE [LARGE SCALE GENOMIC DNA]</scope>
    <source>
        <strain evidence="3 4">2V75</strain>
    </source>
</reference>
<dbReference type="RefSeq" id="WP_252742429.1">
    <property type="nucleotide sequence ID" value="NZ_JAMXIB010000020.1"/>
</dbReference>
<dbReference type="Proteomes" id="UP001206312">
    <property type="component" value="Unassembled WGS sequence"/>
</dbReference>
<evidence type="ECO:0000256" key="1">
    <source>
        <dbReference type="SAM" id="SignalP"/>
    </source>
</evidence>
<feature type="domain" description="Amidohydrolase 3" evidence="2">
    <location>
        <begin position="84"/>
        <end position="573"/>
    </location>
</feature>
<dbReference type="InterPro" id="IPR033932">
    <property type="entry name" value="YtcJ-like"/>
</dbReference>
<comment type="caution">
    <text evidence="3">The sequence shown here is derived from an EMBL/GenBank/DDBJ whole genome shotgun (WGS) entry which is preliminary data.</text>
</comment>
<gene>
    <name evidence="3" type="ORF">NG653_14430</name>
</gene>
<dbReference type="PANTHER" id="PTHR22642:SF2">
    <property type="entry name" value="PROTEIN LONG AFTER FAR-RED 3"/>
    <property type="match status" value="1"/>
</dbReference>
<evidence type="ECO:0000259" key="2">
    <source>
        <dbReference type="Pfam" id="PF07969"/>
    </source>
</evidence>
<sequence length="576" mass="63144">MRKTRFILPFALAAFFFLVAGCRQENTPTDKDKAPTTVYFGGDILTMEGDSPQYVEAVVVRDGNIEFAGASSEAMEVAGPGHKMMNLEGKTMLPGFLDAHSHYISSLSVANQLNLYPPPSGPGKDVPSILEALKRFKSENSIPDGVLIQAYGYDDTVMPGGRLLNRDDLDEALPDNPVLVGHVSMHGAVLNSKAMEHWNIGADTETPPGGIIVRKPGTREPWGLIMETAFLPIFGSLPQPTSDQEVAWTTAAHRMYAENGITTAHEGATHIQDLLLMDRATKAGANLIDVVAYPFITDLDTILKRFPVEQWGMYRDHFKIGGVKITIDGSPQGRTAAFTTPYLTGGPGGEQDWKGELTFPQELINTFVKQVYDLGVPLNLHANGDAAVDAFLEAHEAAAAGNPSKDRNVTLIHAQFTRKDHLPKYAQYKITPSFYTLHTYYFSDAHIANRGREQAEYLSPMRDAIDLGIKPTNHTDFVVAPLDQPFMLWSAVNRVSRSGEVIGADQRVSPYEGLQAMTINVAHQYQEEDLKGSIAAGKLADLVILDKNPLKVDPDAIKDIQVVETIKEGETVFIKK</sequence>
<proteinExistence type="predicted"/>
<protein>
    <submittedName>
        <fullName evidence="3">Amidohydrolase</fullName>
    </submittedName>
</protein>
<dbReference type="PROSITE" id="PS51257">
    <property type="entry name" value="PROKAR_LIPOPROTEIN"/>
    <property type="match status" value="1"/>
</dbReference>
<keyword evidence="4" id="KW-1185">Reference proteome</keyword>
<dbReference type="SUPFAM" id="SSF51338">
    <property type="entry name" value="Composite domain of metallo-dependent hydrolases"/>
    <property type="match status" value="1"/>
</dbReference>
<feature type="chain" id="PRO_5047410815" evidence="1">
    <location>
        <begin position="21"/>
        <end position="576"/>
    </location>
</feature>
<dbReference type="SUPFAM" id="SSF51556">
    <property type="entry name" value="Metallo-dependent hydrolases"/>
    <property type="match status" value="1"/>
</dbReference>
<dbReference type="Pfam" id="PF07969">
    <property type="entry name" value="Amidohydro_3"/>
    <property type="match status" value="1"/>
</dbReference>
<accession>A0ABT1B2C4</accession>
<dbReference type="Gene3D" id="2.30.40.10">
    <property type="entry name" value="Urease, subunit C, domain 1"/>
    <property type="match status" value="1"/>
</dbReference>
<evidence type="ECO:0000313" key="3">
    <source>
        <dbReference type="EMBL" id="MCO5726057.1"/>
    </source>
</evidence>
<feature type="signal peptide" evidence="1">
    <location>
        <begin position="1"/>
        <end position="20"/>
    </location>
</feature>
<dbReference type="EMBL" id="JAMXIB010000020">
    <property type="protein sequence ID" value="MCO5726057.1"/>
    <property type="molecule type" value="Genomic_DNA"/>
</dbReference>